<accession>A0A419RUI8</accession>
<keyword evidence="2 5" id="KW-0812">Transmembrane</keyword>
<feature type="transmembrane region" description="Helical" evidence="5">
    <location>
        <begin position="130"/>
        <end position="148"/>
    </location>
</feature>
<feature type="transmembrane region" description="Helical" evidence="5">
    <location>
        <begin position="199"/>
        <end position="221"/>
    </location>
</feature>
<dbReference type="GO" id="GO:0016020">
    <property type="term" value="C:membrane"/>
    <property type="evidence" value="ECO:0007669"/>
    <property type="project" value="UniProtKB-SubCell"/>
</dbReference>
<dbReference type="GO" id="GO:0016874">
    <property type="term" value="F:ligase activity"/>
    <property type="evidence" value="ECO:0007669"/>
    <property type="project" value="UniProtKB-KW"/>
</dbReference>
<feature type="transmembrane region" description="Helical" evidence="5">
    <location>
        <begin position="160"/>
        <end position="179"/>
    </location>
</feature>
<dbReference type="AlphaFoldDB" id="A0A419RUI8"/>
<dbReference type="InterPro" id="IPR051533">
    <property type="entry name" value="WaaL-like"/>
</dbReference>
<name>A0A419RUI8_9SPHN</name>
<protein>
    <submittedName>
        <fullName evidence="7">O-antigen ligase domain-containing protein</fullName>
    </submittedName>
</protein>
<feature type="transmembrane region" description="Helical" evidence="5">
    <location>
        <begin position="372"/>
        <end position="395"/>
    </location>
</feature>
<evidence type="ECO:0000259" key="6">
    <source>
        <dbReference type="Pfam" id="PF04932"/>
    </source>
</evidence>
<feature type="transmembrane region" description="Helical" evidence="5">
    <location>
        <begin position="432"/>
        <end position="448"/>
    </location>
</feature>
<dbReference type="RefSeq" id="WP_120048451.1">
    <property type="nucleotide sequence ID" value="NZ_RAHX01000001.1"/>
</dbReference>
<dbReference type="Proteomes" id="UP000285232">
    <property type="component" value="Unassembled WGS sequence"/>
</dbReference>
<dbReference type="PANTHER" id="PTHR37422:SF13">
    <property type="entry name" value="LIPOPOLYSACCHARIDE BIOSYNTHESIS PROTEIN PA4999-RELATED"/>
    <property type="match status" value="1"/>
</dbReference>
<keyword evidence="3 5" id="KW-1133">Transmembrane helix</keyword>
<evidence type="ECO:0000313" key="8">
    <source>
        <dbReference type="Proteomes" id="UP000285232"/>
    </source>
</evidence>
<keyword evidence="8" id="KW-1185">Reference proteome</keyword>
<feature type="transmembrane region" description="Helical" evidence="5">
    <location>
        <begin position="253"/>
        <end position="270"/>
    </location>
</feature>
<dbReference type="OrthoDB" id="7628239at2"/>
<organism evidence="7 8">
    <name type="scientific">Aurantiacibacter aquimixticola</name>
    <dbReference type="NCBI Taxonomy" id="1958945"/>
    <lineage>
        <taxon>Bacteria</taxon>
        <taxon>Pseudomonadati</taxon>
        <taxon>Pseudomonadota</taxon>
        <taxon>Alphaproteobacteria</taxon>
        <taxon>Sphingomonadales</taxon>
        <taxon>Erythrobacteraceae</taxon>
        <taxon>Aurantiacibacter</taxon>
    </lineage>
</organism>
<evidence type="ECO:0000256" key="3">
    <source>
        <dbReference type="ARBA" id="ARBA00022989"/>
    </source>
</evidence>
<evidence type="ECO:0000256" key="1">
    <source>
        <dbReference type="ARBA" id="ARBA00004141"/>
    </source>
</evidence>
<dbReference type="EMBL" id="RAHX01000001">
    <property type="protein sequence ID" value="RJY09442.1"/>
    <property type="molecule type" value="Genomic_DNA"/>
</dbReference>
<evidence type="ECO:0000256" key="4">
    <source>
        <dbReference type="ARBA" id="ARBA00023136"/>
    </source>
</evidence>
<gene>
    <name evidence="7" type="ORF">D6201_08810</name>
</gene>
<feature type="domain" description="O-antigen ligase-related" evidence="6">
    <location>
        <begin position="239"/>
        <end position="386"/>
    </location>
</feature>
<comment type="caution">
    <text evidence="7">The sequence shown here is derived from an EMBL/GenBank/DDBJ whole genome shotgun (WGS) entry which is preliminary data.</text>
</comment>
<proteinExistence type="predicted"/>
<dbReference type="InterPro" id="IPR007016">
    <property type="entry name" value="O-antigen_ligase-rel_domated"/>
</dbReference>
<sequence length="454" mass="47930">MMERIGDTQSSDSVKSAVRFLSSPLMQLGVLIAAAVLLGGGGVAYGLRNGLVQLLSLGILAANRRAATSFVKRAPRMLVILVLLSLALPLAQLVPLPPSVWEAAPGREPISRSLDVLGKEAWLPLSLDPMRTLVAFSGMIAPATIIIVGRELGIQDRERLVILLAAAACFTFLLGAAQLTQANSAAMLYPITPNADALYGAFANRNSTGLFFLLAGLLLIGSAPIRSAVLLTVYVVAGSLLALGVVLTQSRSSMALLGVVLIFAAFRASVEWLRSSGRRLPGVGALIASAIAVAIAGALAASAMIGGRAADSLDRFSDMQTDRPEMWEDGVHAARAYWPVGSGMGTFDEVFQLHESLEYVSPRRAGRAHSDWIEIAIEGGVFSLSLAFAWLAWCGAATVRRGPPEEVWIRLGAGFGIACVALQSVLDYPLRNQTLLCVAAVLVVLLIRPPEGSR</sequence>
<dbReference type="Pfam" id="PF04932">
    <property type="entry name" value="Wzy_C"/>
    <property type="match status" value="1"/>
</dbReference>
<reference evidence="7 8" key="1">
    <citation type="journal article" date="2017" name="Int. J. Syst. Evol. Microbiol.">
        <title>Erythrobacter aquimixticola sp. nov., isolated from the junction between the ocean and a freshwater spring.</title>
        <authorList>
            <person name="Park S."/>
            <person name="Jung Y.T."/>
            <person name="Choi S.J."/>
            <person name="Yoon J.H."/>
        </authorList>
    </citation>
    <scope>NUCLEOTIDE SEQUENCE [LARGE SCALE GENOMIC DNA]</scope>
    <source>
        <strain evidence="7 8">JSSK-14</strain>
    </source>
</reference>
<feature type="transmembrane region" description="Helical" evidence="5">
    <location>
        <begin position="74"/>
        <end position="94"/>
    </location>
</feature>
<dbReference type="PANTHER" id="PTHR37422">
    <property type="entry name" value="TEICHURONIC ACID BIOSYNTHESIS PROTEIN TUAE"/>
    <property type="match status" value="1"/>
</dbReference>
<feature type="transmembrane region" description="Helical" evidence="5">
    <location>
        <begin position="407"/>
        <end position="426"/>
    </location>
</feature>
<evidence type="ECO:0000256" key="5">
    <source>
        <dbReference type="SAM" id="Phobius"/>
    </source>
</evidence>
<feature type="transmembrane region" description="Helical" evidence="5">
    <location>
        <begin position="282"/>
        <end position="305"/>
    </location>
</feature>
<evidence type="ECO:0000313" key="7">
    <source>
        <dbReference type="EMBL" id="RJY09442.1"/>
    </source>
</evidence>
<keyword evidence="7" id="KW-0436">Ligase</keyword>
<feature type="transmembrane region" description="Helical" evidence="5">
    <location>
        <begin position="228"/>
        <end position="247"/>
    </location>
</feature>
<comment type="subcellular location">
    <subcellularLocation>
        <location evidence="1">Membrane</location>
        <topology evidence="1">Multi-pass membrane protein</topology>
    </subcellularLocation>
</comment>
<feature type="transmembrane region" description="Helical" evidence="5">
    <location>
        <begin position="20"/>
        <end position="39"/>
    </location>
</feature>
<keyword evidence="4 5" id="KW-0472">Membrane</keyword>
<evidence type="ECO:0000256" key="2">
    <source>
        <dbReference type="ARBA" id="ARBA00022692"/>
    </source>
</evidence>